<evidence type="ECO:0000256" key="1">
    <source>
        <dbReference type="ARBA" id="ARBA00001932"/>
    </source>
</evidence>
<comment type="cofactor">
    <cofactor evidence="6">
        <name>FAD</name>
        <dbReference type="ChEBI" id="CHEBI:57692"/>
    </cofactor>
    <text evidence="6">Binds 1 FAD per subunit.</text>
</comment>
<dbReference type="Pfam" id="PF00875">
    <property type="entry name" value="DNA_photolyase"/>
    <property type="match status" value="1"/>
</dbReference>
<dbReference type="GO" id="GO:0003677">
    <property type="term" value="F:DNA binding"/>
    <property type="evidence" value="ECO:0007669"/>
    <property type="project" value="TreeGrafter"/>
</dbReference>
<evidence type="ECO:0000313" key="11">
    <source>
        <dbReference type="Proteomes" id="UP000275461"/>
    </source>
</evidence>
<dbReference type="OrthoDB" id="9772484at2"/>
<dbReference type="Gene3D" id="1.10.579.10">
    <property type="entry name" value="DNA Cyclobutane Dipyrimidine Photolyase, subunit A, domain 3"/>
    <property type="match status" value="1"/>
</dbReference>
<dbReference type="GO" id="GO:0003904">
    <property type="term" value="F:deoxyribodipyrimidine photo-lyase activity"/>
    <property type="evidence" value="ECO:0007669"/>
    <property type="project" value="TreeGrafter"/>
</dbReference>
<dbReference type="Proteomes" id="UP000275461">
    <property type="component" value="Unassembled WGS sequence"/>
</dbReference>
<feature type="binding site" evidence="6">
    <location>
        <begin position="225"/>
        <end position="229"/>
    </location>
    <ligand>
        <name>FAD</name>
        <dbReference type="ChEBI" id="CHEBI:57692"/>
    </ligand>
</feature>
<keyword evidence="3 6" id="KW-0285">Flavoprotein</keyword>
<comment type="cofactor">
    <cofactor evidence="1">
        <name>(6R)-5,10-methylene-5,6,7,8-tetrahydrofolate</name>
        <dbReference type="ChEBI" id="CHEBI:15636"/>
    </cofactor>
</comment>
<dbReference type="Gene3D" id="1.25.40.80">
    <property type="match status" value="1"/>
</dbReference>
<dbReference type="PROSITE" id="PS00394">
    <property type="entry name" value="DNA_PHOTOLYASES_1_1"/>
    <property type="match status" value="1"/>
</dbReference>
<evidence type="ECO:0000256" key="8">
    <source>
        <dbReference type="SAM" id="MobiDB-lite"/>
    </source>
</evidence>
<reference evidence="10 11" key="1">
    <citation type="submission" date="2018-10" db="EMBL/GenBank/DDBJ databases">
        <title>Genomic Encyclopedia of Type Strains, Phase IV (KMG-IV): sequencing the most valuable type-strain genomes for metagenomic binning, comparative biology and taxonomic classification.</title>
        <authorList>
            <person name="Goeker M."/>
        </authorList>
    </citation>
    <scope>NUCLEOTIDE SEQUENCE [LARGE SCALE GENOMIC DNA]</scope>
    <source>
        <strain evidence="10 11">DSM 12769</strain>
    </source>
</reference>
<dbReference type="GO" id="GO:0006139">
    <property type="term" value="P:nucleobase-containing compound metabolic process"/>
    <property type="evidence" value="ECO:0007669"/>
    <property type="project" value="UniProtKB-ARBA"/>
</dbReference>
<dbReference type="InterPro" id="IPR002081">
    <property type="entry name" value="Cryptochrome/DNA_photolyase_1"/>
</dbReference>
<keyword evidence="10" id="KW-0456">Lyase</keyword>
<dbReference type="InterPro" id="IPR006050">
    <property type="entry name" value="DNA_photolyase_N"/>
</dbReference>
<feature type="binding site" evidence="6">
    <location>
        <position position="273"/>
    </location>
    <ligand>
        <name>FAD</name>
        <dbReference type="ChEBI" id="CHEBI:57692"/>
    </ligand>
</feature>
<evidence type="ECO:0000256" key="7">
    <source>
        <dbReference type="RuleBase" id="RU004182"/>
    </source>
</evidence>
<dbReference type="InterPro" id="IPR014729">
    <property type="entry name" value="Rossmann-like_a/b/a_fold"/>
</dbReference>
<feature type="compositionally biased region" description="Basic and acidic residues" evidence="8">
    <location>
        <begin position="467"/>
        <end position="487"/>
    </location>
</feature>
<feature type="region of interest" description="Disordered" evidence="8">
    <location>
        <begin position="467"/>
        <end position="524"/>
    </location>
</feature>
<dbReference type="SUPFAM" id="SSF48173">
    <property type="entry name" value="Cryptochrome/photolyase FAD-binding domain"/>
    <property type="match status" value="1"/>
</dbReference>
<evidence type="ECO:0000256" key="5">
    <source>
        <dbReference type="ARBA" id="ARBA00022991"/>
    </source>
</evidence>
<dbReference type="PANTHER" id="PTHR11455:SF9">
    <property type="entry name" value="CRYPTOCHROME CIRCADIAN CLOCK 5 ISOFORM X1"/>
    <property type="match status" value="1"/>
</dbReference>
<proteinExistence type="inferred from homology"/>
<dbReference type="GO" id="GO:0071949">
    <property type="term" value="F:FAD binding"/>
    <property type="evidence" value="ECO:0007669"/>
    <property type="project" value="TreeGrafter"/>
</dbReference>
<dbReference type="InterPro" id="IPR018394">
    <property type="entry name" value="DNA_photolyase_1_CS_C"/>
</dbReference>
<dbReference type="EMBL" id="RCDA01000002">
    <property type="protein sequence ID" value="RLK48821.1"/>
    <property type="molecule type" value="Genomic_DNA"/>
</dbReference>
<feature type="domain" description="Photolyase/cryptochrome alpha/beta" evidence="9">
    <location>
        <begin position="4"/>
        <end position="133"/>
    </location>
</feature>
<dbReference type="PANTHER" id="PTHR11455">
    <property type="entry name" value="CRYPTOCHROME"/>
    <property type="match status" value="1"/>
</dbReference>
<dbReference type="InterPro" id="IPR005101">
    <property type="entry name" value="Cryptochr/Photolyase_FAD-bd"/>
</dbReference>
<name>A0A498C920_9GAMM</name>
<keyword evidence="4 6" id="KW-0274">FAD</keyword>
<sequence length="524" mass="60560">MSSPIHLVWFKRDLRVADHAPLHHAARAGPVVPLYIIEPGYWALPDTSLRHWDFLRHSLAELDTTLRALGQPLVVRQGDATAVLGEILATLPIAAVHSHQETGNNWTYQRDRAVAALLRQRGVPWQEYRQHGIKRPLPRRDGWSRQWETLMGEPCLPVPNSLQPAPRIKRETLPDRPPPLSGEERIRVQTPGRRAAEAVLQGFLTDRGRRYAGGISSPVSAWTASSRLSPHLAYGTLSLREVVQASRARRRDLKGTLPPGNARKYWLRSLQQFEKRLHWHCHFMQKLEDEPRIEFGNMQRSADGLREDAFNTPHFEAWRVGRTGFPLVDACMRAVNATGWLNFRMRAMLVSFAAYHLWLHWREPALHLARMYTDYEPGIHYCQMQMQSGTTGINALRIYNPVKQSREHDPKGQFIRRWVPELAEVPDDWLHQPWDMPDRLQARSGCRIGQDYPMRIVDHERAARQAREQFRTLRRDAQARQEAEGIRQRHASRRRGRSRTGPSPQKRDDRQLSLFPDRAGKHGS</sequence>
<dbReference type="PROSITE" id="PS51645">
    <property type="entry name" value="PHR_CRY_ALPHA_BETA"/>
    <property type="match status" value="1"/>
</dbReference>
<keyword evidence="5 7" id="KW-0157">Chromophore</keyword>
<keyword evidence="11" id="KW-1185">Reference proteome</keyword>
<protein>
    <submittedName>
        <fullName evidence="10">Deoxyribodipyrimidine photo-lyase family protein (Cryptochrome)</fullName>
    </submittedName>
</protein>
<comment type="similarity">
    <text evidence="2">Belongs to the DNA photolyase class-1 family.</text>
</comment>
<comment type="caution">
    <text evidence="10">The sequence shown here is derived from an EMBL/GenBank/DDBJ whole genome shotgun (WGS) entry which is preliminary data.</text>
</comment>
<evidence type="ECO:0000313" key="10">
    <source>
        <dbReference type="EMBL" id="RLK48821.1"/>
    </source>
</evidence>
<dbReference type="PRINTS" id="PR00147">
    <property type="entry name" value="DNAPHOTLYASE"/>
</dbReference>
<evidence type="ECO:0000256" key="6">
    <source>
        <dbReference type="PIRSR" id="PIRSR602081-1"/>
    </source>
</evidence>
<dbReference type="SUPFAM" id="SSF52425">
    <property type="entry name" value="Cryptochrome/photolyase, N-terminal domain"/>
    <property type="match status" value="1"/>
</dbReference>
<evidence type="ECO:0000256" key="4">
    <source>
        <dbReference type="ARBA" id="ARBA00022827"/>
    </source>
</evidence>
<dbReference type="InterPro" id="IPR036134">
    <property type="entry name" value="Crypto/Photolyase_FAD-like_sf"/>
</dbReference>
<evidence type="ECO:0000259" key="9">
    <source>
        <dbReference type="PROSITE" id="PS51645"/>
    </source>
</evidence>
<gene>
    <name evidence="10" type="ORF">DFR31_1934</name>
</gene>
<comment type="similarity">
    <text evidence="7">Belongs to the DNA photolyase family.</text>
</comment>
<feature type="binding site" evidence="6">
    <location>
        <position position="211"/>
    </location>
    <ligand>
        <name>FAD</name>
        <dbReference type="ChEBI" id="CHEBI:57692"/>
    </ligand>
</feature>
<accession>A0A498C920</accession>
<dbReference type="GO" id="GO:0009416">
    <property type="term" value="P:response to light stimulus"/>
    <property type="evidence" value="ECO:0007669"/>
    <property type="project" value="TreeGrafter"/>
</dbReference>
<dbReference type="AlphaFoldDB" id="A0A498C920"/>
<organism evidence="10 11">
    <name type="scientific">Alkalispirillum mobile</name>
    <dbReference type="NCBI Taxonomy" id="85925"/>
    <lineage>
        <taxon>Bacteria</taxon>
        <taxon>Pseudomonadati</taxon>
        <taxon>Pseudomonadota</taxon>
        <taxon>Gammaproteobacteria</taxon>
        <taxon>Chromatiales</taxon>
        <taxon>Ectothiorhodospiraceae</taxon>
        <taxon>Alkalispirillum</taxon>
    </lineage>
</organism>
<dbReference type="Pfam" id="PF03441">
    <property type="entry name" value="FAD_binding_7"/>
    <property type="match status" value="1"/>
</dbReference>
<dbReference type="GO" id="GO:0006950">
    <property type="term" value="P:response to stress"/>
    <property type="evidence" value="ECO:0007669"/>
    <property type="project" value="UniProtKB-ARBA"/>
</dbReference>
<feature type="compositionally biased region" description="Basic residues" evidence="8">
    <location>
        <begin position="488"/>
        <end position="498"/>
    </location>
</feature>
<evidence type="ECO:0000256" key="2">
    <source>
        <dbReference type="ARBA" id="ARBA00005862"/>
    </source>
</evidence>
<dbReference type="InterPro" id="IPR036155">
    <property type="entry name" value="Crypto/Photolyase_N_sf"/>
</dbReference>
<evidence type="ECO:0000256" key="3">
    <source>
        <dbReference type="ARBA" id="ARBA00022630"/>
    </source>
</evidence>
<dbReference type="RefSeq" id="WP_121442453.1">
    <property type="nucleotide sequence ID" value="NZ_RCDA01000002.1"/>
</dbReference>
<dbReference type="Gene3D" id="3.40.50.620">
    <property type="entry name" value="HUPs"/>
    <property type="match status" value="1"/>
</dbReference>